<feature type="transmembrane region" description="Helical" evidence="1">
    <location>
        <begin position="233"/>
        <end position="251"/>
    </location>
</feature>
<evidence type="ECO:0000313" key="2">
    <source>
        <dbReference type="EMBL" id="WLS44992.1"/>
    </source>
</evidence>
<evidence type="ECO:0000313" key="3">
    <source>
        <dbReference type="Proteomes" id="UP001235874"/>
    </source>
</evidence>
<reference evidence="2 3" key="1">
    <citation type="submission" date="2023-07" db="EMBL/GenBank/DDBJ databases">
        <title>Micromonospora profundi TRM 95458 converts glycerol to a new osmotic compound.</title>
        <authorList>
            <person name="Lu D."/>
        </authorList>
    </citation>
    <scope>NUCLEOTIDE SEQUENCE [LARGE SCALE GENOMIC DNA]</scope>
    <source>
        <strain evidence="2 3">TRM95458</strain>
    </source>
</reference>
<gene>
    <name evidence="2" type="ORF">Q3V37_27075</name>
</gene>
<feature type="transmembrane region" description="Helical" evidence="1">
    <location>
        <begin position="21"/>
        <end position="41"/>
    </location>
</feature>
<dbReference type="InterPro" id="IPR010390">
    <property type="entry name" value="ABC-2_transporter-like"/>
</dbReference>
<dbReference type="AlphaFoldDB" id="A0AAJ6HRJ4"/>
<feature type="transmembrane region" description="Helical" evidence="1">
    <location>
        <begin position="202"/>
        <end position="221"/>
    </location>
</feature>
<sequence length="263" mass="28158">MKAYRALARVAWSTVLVYRGNFLLQLLGVAVQTVAVLAVWRVVLSGGTGDVGGFGWEQIKAYLLVSFATTTILSSFSDALLADRVLSGHVALDLVKPVDYQLARFWEVLGYLVAEVITVIAMGSVLVIAFGGVPVPSGAQAVLFLASLLIVVPLKFGLVYLTGLACFWTENHQGVSMARVAVTNILSGAMVPIALYPGALRWLAEVSPFAGIVSTPALLFLGRVSGTEGVRLVLWQIVWTVALWLIARLVWRLAVGRLVVHGG</sequence>
<keyword evidence="1" id="KW-1133">Transmembrane helix</keyword>
<dbReference type="KEGG" id="mprn:Q3V37_27075"/>
<proteinExistence type="predicted"/>
<feature type="transmembrane region" description="Helical" evidence="1">
    <location>
        <begin position="61"/>
        <end position="81"/>
    </location>
</feature>
<evidence type="ECO:0000256" key="1">
    <source>
        <dbReference type="SAM" id="Phobius"/>
    </source>
</evidence>
<keyword evidence="3" id="KW-1185">Reference proteome</keyword>
<dbReference type="Pfam" id="PF06182">
    <property type="entry name" value="ABC2_membrane_6"/>
    <property type="match status" value="1"/>
</dbReference>
<keyword evidence="1" id="KW-0472">Membrane</keyword>
<accession>A0AAJ6HRJ4</accession>
<keyword evidence="1" id="KW-0812">Transmembrane</keyword>
<feature type="transmembrane region" description="Helical" evidence="1">
    <location>
        <begin position="142"/>
        <end position="168"/>
    </location>
</feature>
<name>A0AAJ6HRJ4_9ACTN</name>
<protein>
    <submittedName>
        <fullName evidence="2">ABC-2 family transporter protein</fullName>
    </submittedName>
</protein>
<dbReference type="RefSeq" id="WP_053657563.1">
    <property type="nucleotide sequence ID" value="NZ_CP130472.1"/>
</dbReference>
<dbReference type="PANTHER" id="PTHR36832:SF2">
    <property type="entry name" value="INTEGRAL MEMBRANE PROTEIN"/>
    <property type="match status" value="1"/>
</dbReference>
<dbReference type="EMBL" id="CP130472">
    <property type="protein sequence ID" value="WLS44992.1"/>
    <property type="molecule type" value="Genomic_DNA"/>
</dbReference>
<feature type="transmembrane region" description="Helical" evidence="1">
    <location>
        <begin position="180"/>
        <end position="196"/>
    </location>
</feature>
<organism evidence="2 3">
    <name type="scientific">Micromonospora profundi</name>
    <dbReference type="NCBI Taxonomy" id="1420889"/>
    <lineage>
        <taxon>Bacteria</taxon>
        <taxon>Bacillati</taxon>
        <taxon>Actinomycetota</taxon>
        <taxon>Actinomycetes</taxon>
        <taxon>Micromonosporales</taxon>
        <taxon>Micromonosporaceae</taxon>
        <taxon>Micromonospora</taxon>
    </lineage>
</organism>
<feature type="transmembrane region" description="Helical" evidence="1">
    <location>
        <begin position="108"/>
        <end position="130"/>
    </location>
</feature>
<dbReference type="Proteomes" id="UP001235874">
    <property type="component" value="Chromosome"/>
</dbReference>
<dbReference type="PANTHER" id="PTHR36832">
    <property type="entry name" value="SLR1174 PROTEIN-RELATED"/>
    <property type="match status" value="1"/>
</dbReference>